<dbReference type="AlphaFoldDB" id="A0ABD0LCW2"/>
<sequence>MSGRTTVVAVILSVVVVGLLVAVYAGVPGQLAMVRSLTSVNRQRLPAQVLPGPGAMSVTSMTMDRNVSKQFSQAEEHHCDNVIERMVRGRWQPRNASSQEIFDVETFHRKFREGVKMPRGLQREDKQCRTVTFPGATSWWRALCDKDGDTPCCYNNVCVNRSKENCTCSNCLDLRQVIHAELSTWVPVEAACRMRSLAVEEICRTLDTATIYFIGDSLARHTYTAFLLAVRGNELTGAMLNSTPPAEHKHPPGRADTAPERSHAPQYSVPLLGSARRTRLDGRAAKGPVASLTKQNAGGAVPSQARVDERTVPRAPEKREPETGSGKCAEIQPGDGSVSEDVACACVGKVQHDGWCYEF</sequence>
<evidence type="ECO:0000313" key="2">
    <source>
        <dbReference type="EMBL" id="KAK7497220.1"/>
    </source>
</evidence>
<gene>
    <name evidence="2" type="ORF">BaRGS_00011514</name>
</gene>
<keyword evidence="3" id="KW-1185">Reference proteome</keyword>
<evidence type="ECO:0000256" key="1">
    <source>
        <dbReference type="SAM" id="MobiDB-lite"/>
    </source>
</evidence>
<accession>A0ABD0LCW2</accession>
<dbReference type="Proteomes" id="UP001519460">
    <property type="component" value="Unassembled WGS sequence"/>
</dbReference>
<dbReference type="EMBL" id="JACVVK020000060">
    <property type="protein sequence ID" value="KAK7497220.1"/>
    <property type="molecule type" value="Genomic_DNA"/>
</dbReference>
<comment type="caution">
    <text evidence="2">The sequence shown here is derived from an EMBL/GenBank/DDBJ whole genome shotgun (WGS) entry which is preliminary data.</text>
</comment>
<reference evidence="2 3" key="1">
    <citation type="journal article" date="2023" name="Sci. Data">
        <title>Genome assembly of the Korean intertidal mud-creeper Batillaria attramentaria.</title>
        <authorList>
            <person name="Patra A.K."/>
            <person name="Ho P.T."/>
            <person name="Jun S."/>
            <person name="Lee S.J."/>
            <person name="Kim Y."/>
            <person name="Won Y.J."/>
        </authorList>
    </citation>
    <scope>NUCLEOTIDE SEQUENCE [LARGE SCALE GENOMIC DNA]</scope>
    <source>
        <strain evidence="2">Wonlab-2016</strain>
    </source>
</reference>
<proteinExistence type="predicted"/>
<organism evidence="2 3">
    <name type="scientific">Batillaria attramentaria</name>
    <dbReference type="NCBI Taxonomy" id="370345"/>
    <lineage>
        <taxon>Eukaryota</taxon>
        <taxon>Metazoa</taxon>
        <taxon>Spiralia</taxon>
        <taxon>Lophotrochozoa</taxon>
        <taxon>Mollusca</taxon>
        <taxon>Gastropoda</taxon>
        <taxon>Caenogastropoda</taxon>
        <taxon>Sorbeoconcha</taxon>
        <taxon>Cerithioidea</taxon>
        <taxon>Batillariidae</taxon>
        <taxon>Batillaria</taxon>
    </lineage>
</organism>
<evidence type="ECO:0000313" key="3">
    <source>
        <dbReference type="Proteomes" id="UP001519460"/>
    </source>
</evidence>
<name>A0ABD0LCW2_9CAEN</name>
<feature type="compositionally biased region" description="Basic and acidic residues" evidence="1">
    <location>
        <begin position="306"/>
        <end position="322"/>
    </location>
</feature>
<protein>
    <submittedName>
        <fullName evidence="2">Uncharacterized protein</fullName>
    </submittedName>
</protein>
<feature type="region of interest" description="Disordered" evidence="1">
    <location>
        <begin position="239"/>
        <end position="335"/>
    </location>
</feature>